<evidence type="ECO:0008006" key="3">
    <source>
        <dbReference type="Google" id="ProtNLM"/>
    </source>
</evidence>
<evidence type="ECO:0000313" key="2">
    <source>
        <dbReference type="Proteomes" id="UP000603200"/>
    </source>
</evidence>
<dbReference type="Proteomes" id="UP000603200">
    <property type="component" value="Unassembled WGS sequence"/>
</dbReference>
<keyword evidence="2" id="KW-1185">Reference proteome</keyword>
<gene>
    <name evidence="1" type="ORF">Ahu01nite_011750</name>
</gene>
<sequence length="173" mass="18545">MADARALLITGTVGAGKTTVAEALGDLLIQDGIPSAIIDVDWLRRSWPAPPGDPFNGKITLRNLHAVAATYLEAGARRLVLAGVAESAAERDAYQVALGVPLTVCRLRVDLPTVRQRLTRRQANDAAGLGWFLKRSGELDQILDQARIEDVTVDAGTGPPRQVAELVMTAIDW</sequence>
<dbReference type="InterPro" id="IPR027417">
    <property type="entry name" value="P-loop_NTPase"/>
</dbReference>
<evidence type="ECO:0000313" key="1">
    <source>
        <dbReference type="EMBL" id="GIE18073.1"/>
    </source>
</evidence>
<comment type="caution">
    <text evidence="1">The sequence shown here is derived from an EMBL/GenBank/DDBJ whole genome shotgun (WGS) entry which is preliminary data.</text>
</comment>
<protein>
    <recommendedName>
        <fullName evidence="3">Adenylylsulfate kinase</fullName>
    </recommendedName>
</protein>
<organism evidence="1 2">
    <name type="scientific">Winogradskya humida</name>
    <dbReference type="NCBI Taxonomy" id="113566"/>
    <lineage>
        <taxon>Bacteria</taxon>
        <taxon>Bacillati</taxon>
        <taxon>Actinomycetota</taxon>
        <taxon>Actinomycetes</taxon>
        <taxon>Micromonosporales</taxon>
        <taxon>Micromonosporaceae</taxon>
        <taxon>Winogradskya</taxon>
    </lineage>
</organism>
<dbReference type="RefSeq" id="WP_203835328.1">
    <property type="nucleotide sequence ID" value="NZ_BAAATV010000004.1"/>
</dbReference>
<reference evidence="1 2" key="1">
    <citation type="submission" date="2021-01" db="EMBL/GenBank/DDBJ databases">
        <title>Whole genome shotgun sequence of Actinoplanes humidus NBRC 14915.</title>
        <authorList>
            <person name="Komaki H."/>
            <person name="Tamura T."/>
        </authorList>
    </citation>
    <scope>NUCLEOTIDE SEQUENCE [LARGE SCALE GENOMIC DNA]</scope>
    <source>
        <strain evidence="1 2">NBRC 14915</strain>
    </source>
</reference>
<dbReference type="Pfam" id="PF13238">
    <property type="entry name" value="AAA_18"/>
    <property type="match status" value="1"/>
</dbReference>
<dbReference type="EMBL" id="BOMN01000013">
    <property type="protein sequence ID" value="GIE18073.1"/>
    <property type="molecule type" value="Genomic_DNA"/>
</dbReference>
<accession>A0ABQ3ZHP5</accession>
<dbReference type="SUPFAM" id="SSF52540">
    <property type="entry name" value="P-loop containing nucleoside triphosphate hydrolases"/>
    <property type="match status" value="1"/>
</dbReference>
<name>A0ABQ3ZHP5_9ACTN</name>
<proteinExistence type="predicted"/>
<dbReference type="Gene3D" id="3.40.50.300">
    <property type="entry name" value="P-loop containing nucleotide triphosphate hydrolases"/>
    <property type="match status" value="1"/>
</dbReference>